<dbReference type="PANTHER" id="PTHR42711">
    <property type="entry name" value="ABC TRANSPORTER ATP-BINDING PROTEIN"/>
    <property type="match status" value="1"/>
</dbReference>
<evidence type="ECO:0000259" key="7">
    <source>
        <dbReference type="PROSITE" id="PS50893"/>
    </source>
</evidence>
<proteinExistence type="inferred from homology"/>
<dbReference type="InterPro" id="IPR003593">
    <property type="entry name" value="AAA+_ATPase"/>
</dbReference>
<dbReference type="AlphaFoldDB" id="A0AB36IHX5"/>
<sequence length="305" mass="32757">MRVMNTPAVQVQNLSLSFGSFTAVNGLSLTVEQGSIHGFLGPNGAGKSTTIRALIGVLKPQTGSVAILGQDPVAHPDVLRRVGYVPGDATLWDNLTGAEVFRALESLRKTPSNRALENELIDAFHLDPSKKIREYSTGNRRKVSLIAALSHEPELLILDEPTAGLDPIMEQVFVTYVRKARTNGASVLLSSHILSEVEQLCDYVTVLKEGRAVASNEVSYLRKISAHRITATIPAVPQHLAGRGEVDFDAGHLSITCDASEVPDILRIIIDAGGQDIISTAASLEEIFLRHYGETASGSESKASQ</sequence>
<dbReference type="Proteomes" id="UP000186091">
    <property type="component" value="Unassembled WGS sequence"/>
</dbReference>
<keyword evidence="5 8" id="KW-0067">ATP-binding</keyword>
<feature type="domain" description="ABC transporter" evidence="7">
    <location>
        <begin position="9"/>
        <end position="234"/>
    </location>
</feature>
<name>A0AB36IHX5_CORGT</name>
<evidence type="ECO:0000256" key="4">
    <source>
        <dbReference type="ARBA" id="ARBA00022741"/>
    </source>
</evidence>
<evidence type="ECO:0000256" key="6">
    <source>
        <dbReference type="ARBA" id="ARBA00023251"/>
    </source>
</evidence>
<evidence type="ECO:0000313" key="9">
    <source>
        <dbReference type="Proteomes" id="UP000186091"/>
    </source>
</evidence>
<gene>
    <name evidence="8" type="ORF">AUP69_06295</name>
</gene>
<keyword evidence="4" id="KW-0547">Nucleotide-binding</keyword>
<dbReference type="GO" id="GO:0005886">
    <property type="term" value="C:plasma membrane"/>
    <property type="evidence" value="ECO:0007669"/>
    <property type="project" value="UniProtKB-SubCell"/>
</dbReference>
<dbReference type="GO" id="GO:0005524">
    <property type="term" value="F:ATP binding"/>
    <property type="evidence" value="ECO:0007669"/>
    <property type="project" value="UniProtKB-KW"/>
</dbReference>
<dbReference type="InterPro" id="IPR003439">
    <property type="entry name" value="ABC_transporter-like_ATP-bd"/>
</dbReference>
<keyword evidence="6" id="KW-0046">Antibiotic resistance</keyword>
<dbReference type="PANTHER" id="PTHR42711:SF5">
    <property type="entry name" value="ABC TRANSPORTER ATP-BINDING PROTEIN NATA"/>
    <property type="match status" value="1"/>
</dbReference>
<dbReference type="CDD" id="cd03230">
    <property type="entry name" value="ABC_DR_subfamily_A"/>
    <property type="match status" value="1"/>
</dbReference>
<dbReference type="EMBL" id="LOQT01000015">
    <property type="protein sequence ID" value="OKX82500.1"/>
    <property type="molecule type" value="Genomic_DNA"/>
</dbReference>
<evidence type="ECO:0000256" key="2">
    <source>
        <dbReference type="ARBA" id="ARBA00005417"/>
    </source>
</evidence>
<evidence type="ECO:0000256" key="3">
    <source>
        <dbReference type="ARBA" id="ARBA00022448"/>
    </source>
</evidence>
<dbReference type="InterPro" id="IPR027417">
    <property type="entry name" value="P-loop_NTPase"/>
</dbReference>
<dbReference type="InterPro" id="IPR050763">
    <property type="entry name" value="ABC_transporter_ATP-binding"/>
</dbReference>
<comment type="caution">
    <text evidence="8">The sequence shown here is derived from an EMBL/GenBank/DDBJ whole genome shotgun (WGS) entry which is preliminary data.</text>
</comment>
<evidence type="ECO:0000256" key="1">
    <source>
        <dbReference type="ARBA" id="ARBA00004202"/>
    </source>
</evidence>
<dbReference type="PROSITE" id="PS50893">
    <property type="entry name" value="ABC_TRANSPORTER_2"/>
    <property type="match status" value="1"/>
</dbReference>
<accession>A0AB36IHX5</accession>
<dbReference type="GO" id="GO:0046677">
    <property type="term" value="P:response to antibiotic"/>
    <property type="evidence" value="ECO:0007669"/>
    <property type="project" value="UniProtKB-KW"/>
</dbReference>
<comment type="subcellular location">
    <subcellularLocation>
        <location evidence="1">Cell membrane</location>
        <topology evidence="1">Peripheral membrane protein</topology>
    </subcellularLocation>
</comment>
<keyword evidence="3" id="KW-0813">Transport</keyword>
<dbReference type="SMART" id="SM00382">
    <property type="entry name" value="AAA"/>
    <property type="match status" value="1"/>
</dbReference>
<dbReference type="Gene3D" id="3.40.50.300">
    <property type="entry name" value="P-loop containing nucleotide triphosphate hydrolases"/>
    <property type="match status" value="1"/>
</dbReference>
<reference evidence="8 9" key="1">
    <citation type="submission" date="2015-12" db="EMBL/GenBank/DDBJ databases">
        <title>Genome sequence of Corynebacterium AS 1.542.</title>
        <authorList>
            <person name="Yang J."/>
            <person name="Yang S."/>
        </authorList>
    </citation>
    <scope>NUCLEOTIDE SEQUENCE [LARGE SCALE GENOMIC DNA]</scope>
    <source>
        <strain evidence="8 9">AS 1.542</strain>
    </source>
</reference>
<dbReference type="SUPFAM" id="SSF52540">
    <property type="entry name" value="P-loop containing nucleoside triphosphate hydrolases"/>
    <property type="match status" value="1"/>
</dbReference>
<organism evidence="8 9">
    <name type="scientific">Corynebacterium glutamicum</name>
    <name type="common">Brevibacterium saccharolyticum</name>
    <dbReference type="NCBI Taxonomy" id="1718"/>
    <lineage>
        <taxon>Bacteria</taxon>
        <taxon>Bacillati</taxon>
        <taxon>Actinomycetota</taxon>
        <taxon>Actinomycetes</taxon>
        <taxon>Mycobacteriales</taxon>
        <taxon>Corynebacteriaceae</taxon>
        <taxon>Corynebacterium</taxon>
    </lineage>
</organism>
<dbReference type="Pfam" id="PF00005">
    <property type="entry name" value="ABC_tran"/>
    <property type="match status" value="1"/>
</dbReference>
<dbReference type="GO" id="GO:0016887">
    <property type="term" value="F:ATP hydrolysis activity"/>
    <property type="evidence" value="ECO:0007669"/>
    <property type="project" value="InterPro"/>
</dbReference>
<evidence type="ECO:0000256" key="5">
    <source>
        <dbReference type="ARBA" id="ARBA00022840"/>
    </source>
</evidence>
<protein>
    <submittedName>
        <fullName evidence="8">Multidrug ABC transporter ATP-binding protein</fullName>
    </submittedName>
</protein>
<evidence type="ECO:0000313" key="8">
    <source>
        <dbReference type="EMBL" id="OKX82500.1"/>
    </source>
</evidence>
<comment type="similarity">
    <text evidence="2">Belongs to the ABC transporter superfamily.</text>
</comment>